<accession>A0AAV4WU16</accession>
<dbReference type="Proteomes" id="UP001054837">
    <property type="component" value="Unassembled WGS sequence"/>
</dbReference>
<comment type="caution">
    <text evidence="1">The sequence shown here is derived from an EMBL/GenBank/DDBJ whole genome shotgun (WGS) entry which is preliminary data.</text>
</comment>
<gene>
    <name evidence="1" type="ORF">CDAR_78461</name>
</gene>
<protein>
    <submittedName>
        <fullName evidence="1">Uncharacterized protein</fullName>
    </submittedName>
</protein>
<organism evidence="1 2">
    <name type="scientific">Caerostris darwini</name>
    <dbReference type="NCBI Taxonomy" id="1538125"/>
    <lineage>
        <taxon>Eukaryota</taxon>
        <taxon>Metazoa</taxon>
        <taxon>Ecdysozoa</taxon>
        <taxon>Arthropoda</taxon>
        <taxon>Chelicerata</taxon>
        <taxon>Arachnida</taxon>
        <taxon>Araneae</taxon>
        <taxon>Araneomorphae</taxon>
        <taxon>Entelegynae</taxon>
        <taxon>Araneoidea</taxon>
        <taxon>Araneidae</taxon>
        <taxon>Caerostris</taxon>
    </lineage>
</organism>
<proteinExistence type="predicted"/>
<reference evidence="1 2" key="1">
    <citation type="submission" date="2021-06" db="EMBL/GenBank/DDBJ databases">
        <title>Caerostris darwini draft genome.</title>
        <authorList>
            <person name="Kono N."/>
            <person name="Arakawa K."/>
        </authorList>
    </citation>
    <scope>NUCLEOTIDE SEQUENCE [LARGE SCALE GENOMIC DNA]</scope>
</reference>
<evidence type="ECO:0000313" key="2">
    <source>
        <dbReference type="Proteomes" id="UP001054837"/>
    </source>
</evidence>
<dbReference type="EMBL" id="BPLQ01015048">
    <property type="protein sequence ID" value="GIY85426.1"/>
    <property type="molecule type" value="Genomic_DNA"/>
</dbReference>
<name>A0AAV4WU16_9ARAC</name>
<sequence>MHYQLKRTELDSTKVFMKEIHLKDGTVSPNPSVWERKSSKINSQINKMQCFKTTLPAQAGVWAAPHAHLSAEALLPLNITSQPILLRMEMGRLMSAANQRSHYHENGLSVQCNNITPEFQIVRTQCIPINGYAFFYPSQQYIFHLKRTGFDSRNAFMKEIHLEDGDSLCLSPNPFCVERGRAVK</sequence>
<keyword evidence="2" id="KW-1185">Reference proteome</keyword>
<evidence type="ECO:0000313" key="1">
    <source>
        <dbReference type="EMBL" id="GIY85426.1"/>
    </source>
</evidence>
<dbReference type="AlphaFoldDB" id="A0AAV4WU16"/>